<evidence type="ECO:0000313" key="22">
    <source>
        <dbReference type="RGD" id="67379"/>
    </source>
</evidence>
<keyword evidence="23" id="KW-1267">Proteomics identification</keyword>
<gene>
    <name evidence="20 22" type="primary">Acaa1a</name>
</gene>
<evidence type="ECO:0000256" key="16">
    <source>
        <dbReference type="ARBA" id="ARBA00049306"/>
    </source>
</evidence>
<dbReference type="GO" id="GO:0005777">
    <property type="term" value="C:peroxisome"/>
    <property type="evidence" value="ECO:0007669"/>
    <property type="project" value="UniProtKB-SubCell"/>
</dbReference>
<comment type="catalytic activity">
    <reaction evidence="15">
        <text>an acyl-CoA + acetyl-CoA = a 3-oxoacyl-CoA + CoA</text>
        <dbReference type="Rhea" id="RHEA:21564"/>
        <dbReference type="ChEBI" id="CHEBI:57287"/>
        <dbReference type="ChEBI" id="CHEBI:57288"/>
        <dbReference type="ChEBI" id="CHEBI:58342"/>
        <dbReference type="ChEBI" id="CHEBI:90726"/>
        <dbReference type="EC" id="2.3.1.16"/>
    </reaction>
    <physiologicalReaction direction="right-to-left" evidence="15">
        <dbReference type="Rhea" id="RHEA:21566"/>
    </physiologicalReaction>
</comment>
<evidence type="ECO:0000256" key="9">
    <source>
        <dbReference type="ARBA" id="ARBA00023140"/>
    </source>
</evidence>
<comment type="subcellular location">
    <subcellularLocation>
        <location evidence="1">Peroxisome</location>
    </subcellularLocation>
</comment>
<keyword evidence="10 17" id="KW-0012">Acyltransferase</keyword>
<organism evidence="20 21">
    <name type="scientific">Rattus norvegicus</name>
    <name type="common">Rat</name>
    <dbReference type="NCBI Taxonomy" id="10116"/>
    <lineage>
        <taxon>Eukaryota</taxon>
        <taxon>Metazoa</taxon>
        <taxon>Chordata</taxon>
        <taxon>Craniata</taxon>
        <taxon>Vertebrata</taxon>
        <taxon>Euteleostomi</taxon>
        <taxon>Mammalia</taxon>
        <taxon>Eutheria</taxon>
        <taxon>Euarchontoglires</taxon>
        <taxon>Glires</taxon>
        <taxon>Rodentia</taxon>
        <taxon>Myomorpha</taxon>
        <taxon>Muroidea</taxon>
        <taxon>Muridae</taxon>
        <taxon>Murinae</taxon>
        <taxon>Rattus</taxon>
    </lineage>
</organism>
<dbReference type="PROSITE" id="PS00098">
    <property type="entry name" value="THIOLASE_1"/>
    <property type="match status" value="1"/>
</dbReference>
<dbReference type="Proteomes" id="UP000002494">
    <property type="component" value="Chromosome 8"/>
</dbReference>
<evidence type="ECO:0000256" key="12">
    <source>
        <dbReference type="ARBA" id="ARBA00037000"/>
    </source>
</evidence>
<dbReference type="GeneTree" id="ENSGT01030000234626"/>
<proteinExistence type="evidence at protein level"/>
<keyword evidence="6" id="KW-0809">Transit peptide</keyword>
<evidence type="ECO:0000256" key="5">
    <source>
        <dbReference type="ARBA" id="ARBA00022832"/>
    </source>
</evidence>
<comment type="catalytic activity">
    <reaction evidence="12">
        <text>2 acetyl-CoA = acetoacetyl-CoA + CoA</text>
        <dbReference type="Rhea" id="RHEA:21036"/>
        <dbReference type="ChEBI" id="CHEBI:57286"/>
        <dbReference type="ChEBI" id="CHEBI:57287"/>
        <dbReference type="ChEBI" id="CHEBI:57288"/>
        <dbReference type="EC" id="2.3.1.9"/>
    </reaction>
    <physiologicalReaction direction="right-to-left" evidence="12">
        <dbReference type="Rhea" id="RHEA:21038"/>
    </physiologicalReaction>
</comment>
<keyword evidence="21" id="KW-1185">Reference proteome</keyword>
<dbReference type="GO" id="GO:0050633">
    <property type="term" value="F:acetyl-CoA C-myristoyltransferase activity"/>
    <property type="evidence" value="ECO:0007669"/>
    <property type="project" value="UniProtKB-EC"/>
</dbReference>
<dbReference type="InterPro" id="IPR002155">
    <property type="entry name" value="Thiolase"/>
</dbReference>
<keyword evidence="7" id="KW-0007">Acetylation</keyword>
<dbReference type="Gene3D" id="3.40.47.10">
    <property type="match status" value="3"/>
</dbReference>
<protein>
    <submittedName>
        <fullName evidence="20">Acetyl-CoA acyltransferase 1A</fullName>
    </submittedName>
</protein>
<dbReference type="InterPro" id="IPR020615">
    <property type="entry name" value="Thiolase_acyl_enz_int_AS"/>
</dbReference>
<evidence type="ECO:0000256" key="8">
    <source>
        <dbReference type="ARBA" id="ARBA00023098"/>
    </source>
</evidence>
<reference evidence="20" key="3">
    <citation type="submission" date="2025-09" db="UniProtKB">
        <authorList>
            <consortium name="Ensembl"/>
        </authorList>
    </citation>
    <scope>IDENTIFICATION</scope>
    <source>
        <strain evidence="20">Brown Norway</strain>
    </source>
</reference>
<dbReference type="PANTHER" id="PTHR43853:SF8">
    <property type="entry name" value="3-KETOACYL-COA THIOLASE, PEROXISOMAL"/>
    <property type="match status" value="1"/>
</dbReference>
<evidence type="ECO:0000256" key="10">
    <source>
        <dbReference type="ARBA" id="ARBA00023315"/>
    </source>
</evidence>
<evidence type="ECO:0000259" key="18">
    <source>
        <dbReference type="Pfam" id="PF00108"/>
    </source>
</evidence>
<evidence type="ECO:0007829" key="23">
    <source>
        <dbReference type="PeptideAtlas" id="A0A8I6AHJ8"/>
    </source>
</evidence>
<evidence type="ECO:0000256" key="11">
    <source>
        <dbReference type="ARBA" id="ARBA00036770"/>
    </source>
</evidence>
<evidence type="ECO:0000256" key="17">
    <source>
        <dbReference type="RuleBase" id="RU003557"/>
    </source>
</evidence>
<dbReference type="Ensembl" id="ENSRNOT00000112098.2">
    <property type="protein sequence ID" value="ENSRNOP00000092720.2"/>
    <property type="gene ID" value="ENSRNOG00000032908.7"/>
</dbReference>
<dbReference type="GO" id="GO:0003985">
    <property type="term" value="F:acetyl-CoA C-acetyltransferase activity"/>
    <property type="evidence" value="ECO:0007669"/>
    <property type="project" value="UniProtKB-EC"/>
</dbReference>
<reference evidence="20" key="2">
    <citation type="submission" date="2025-08" db="UniProtKB">
        <authorList>
            <consortium name="Ensembl"/>
        </authorList>
    </citation>
    <scope>IDENTIFICATION</scope>
    <source>
        <strain evidence="20">Brown Norway</strain>
    </source>
</reference>
<evidence type="ECO:0000313" key="20">
    <source>
        <dbReference type="Ensembl" id="ENSRNOP00000092720.2"/>
    </source>
</evidence>
<dbReference type="InterPro" id="IPR020617">
    <property type="entry name" value="Thiolase_C"/>
</dbReference>
<feature type="domain" description="Thiolase C-terminal" evidence="19">
    <location>
        <begin position="248"/>
        <end position="337"/>
    </location>
</feature>
<dbReference type="RGD" id="67379">
    <property type="gene designation" value="Acaa1a"/>
</dbReference>
<evidence type="ECO:0000313" key="21">
    <source>
        <dbReference type="Proteomes" id="UP000002494"/>
    </source>
</evidence>
<dbReference type="SUPFAM" id="SSF53901">
    <property type="entry name" value="Thiolase-like"/>
    <property type="match status" value="2"/>
</dbReference>
<name>A0A8I6AHJ8_RAT</name>
<keyword evidence="5" id="KW-0276">Fatty acid metabolism</keyword>
<comment type="catalytic activity">
    <reaction evidence="11">
        <text>3-oxo-(6Z,9Z,12Z,15Z,18Z,21Z)-tetracosahexaenoyl-CoA + CoA = (4Z,7Z,10Z,13Z,16Z,19Z)-docosahexaenoyl-CoA + acetyl-CoA</text>
        <dbReference type="Rhea" id="RHEA:39131"/>
        <dbReference type="ChEBI" id="CHEBI:57287"/>
        <dbReference type="ChEBI" id="CHEBI:57288"/>
        <dbReference type="ChEBI" id="CHEBI:74298"/>
        <dbReference type="ChEBI" id="CHEBI:74304"/>
    </reaction>
    <physiologicalReaction direction="left-to-right" evidence="11">
        <dbReference type="Rhea" id="RHEA:39132"/>
    </physiologicalReaction>
</comment>
<dbReference type="PANTHER" id="PTHR43853">
    <property type="entry name" value="3-KETOACYL-COA THIOLASE, PEROXISOMAL"/>
    <property type="match status" value="1"/>
</dbReference>
<dbReference type="PROSITE" id="PS00099">
    <property type="entry name" value="THIOLASE_3"/>
    <property type="match status" value="1"/>
</dbReference>
<evidence type="ECO:0000256" key="3">
    <source>
        <dbReference type="ARBA" id="ARBA00010982"/>
    </source>
</evidence>
<evidence type="ECO:0000259" key="19">
    <source>
        <dbReference type="Pfam" id="PF02803"/>
    </source>
</evidence>
<dbReference type="GO" id="GO:0006631">
    <property type="term" value="P:fatty acid metabolic process"/>
    <property type="evidence" value="ECO:0007669"/>
    <property type="project" value="UniProtKB-KW"/>
</dbReference>
<dbReference type="InterPro" id="IPR016039">
    <property type="entry name" value="Thiolase-like"/>
</dbReference>
<dbReference type="PROSITE" id="PS00737">
    <property type="entry name" value="THIOLASE_2"/>
    <property type="match status" value="1"/>
</dbReference>
<evidence type="ECO:0000256" key="14">
    <source>
        <dbReference type="ARBA" id="ARBA00048001"/>
    </source>
</evidence>
<accession>A0A8I6AHJ8</accession>
<comment type="pathway">
    <text evidence="2">Lipid metabolism; peroxisomal fatty acid beta-oxidation.</text>
</comment>
<evidence type="ECO:0000256" key="4">
    <source>
        <dbReference type="ARBA" id="ARBA00022679"/>
    </source>
</evidence>
<comment type="similarity">
    <text evidence="3 17">Belongs to the thiolase-like superfamily. Thiolase family.</text>
</comment>
<evidence type="ECO:0000256" key="1">
    <source>
        <dbReference type="ARBA" id="ARBA00004275"/>
    </source>
</evidence>
<evidence type="ECO:0000256" key="2">
    <source>
        <dbReference type="ARBA" id="ARBA00004846"/>
    </source>
</evidence>
<comment type="catalytic activity">
    <reaction evidence="16">
        <text>3-oxohexadecanedioyl-CoA + CoA = tetradecanedioyl-CoA + acetyl-CoA</text>
        <dbReference type="Rhea" id="RHEA:40343"/>
        <dbReference type="ChEBI" id="CHEBI:57287"/>
        <dbReference type="ChEBI" id="CHEBI:57288"/>
        <dbReference type="ChEBI" id="CHEBI:77081"/>
        <dbReference type="ChEBI" id="CHEBI:77084"/>
    </reaction>
    <physiologicalReaction direction="left-to-right" evidence="16">
        <dbReference type="Rhea" id="RHEA:40344"/>
    </physiologicalReaction>
</comment>
<comment type="catalytic activity">
    <reaction evidence="13">
        <text>tetradecanoyl-CoA + acetyl-CoA = 3-oxohexadecanoyl-CoA + CoA</text>
        <dbReference type="Rhea" id="RHEA:18161"/>
        <dbReference type="ChEBI" id="CHEBI:57287"/>
        <dbReference type="ChEBI" id="CHEBI:57288"/>
        <dbReference type="ChEBI" id="CHEBI:57349"/>
        <dbReference type="ChEBI" id="CHEBI:57385"/>
        <dbReference type="EC" id="2.3.1.155"/>
    </reaction>
    <physiologicalReaction direction="right-to-left" evidence="13">
        <dbReference type="Rhea" id="RHEA:18163"/>
    </physiologicalReaction>
</comment>
<dbReference type="InterPro" id="IPR020613">
    <property type="entry name" value="Thiolase_CS"/>
</dbReference>
<dbReference type="AlphaFoldDB" id="A0A8I6AHJ8"/>
<dbReference type="Pfam" id="PF00108">
    <property type="entry name" value="Thiolase_N"/>
    <property type="match status" value="1"/>
</dbReference>
<evidence type="ECO:0000256" key="6">
    <source>
        <dbReference type="ARBA" id="ARBA00022946"/>
    </source>
</evidence>
<keyword evidence="9" id="KW-0576">Peroxisome</keyword>
<evidence type="ECO:0000256" key="15">
    <source>
        <dbReference type="ARBA" id="ARBA00049178"/>
    </source>
</evidence>
<evidence type="ECO:0000256" key="7">
    <source>
        <dbReference type="ARBA" id="ARBA00022990"/>
    </source>
</evidence>
<dbReference type="InterPro" id="IPR020616">
    <property type="entry name" value="Thiolase_N"/>
</dbReference>
<comment type="catalytic activity">
    <reaction evidence="14">
        <text>hexanoyl-CoA + acetyl-CoA = 3-oxooctanoyl-CoA + CoA</text>
        <dbReference type="Rhea" id="RHEA:31203"/>
        <dbReference type="ChEBI" id="CHEBI:57287"/>
        <dbReference type="ChEBI" id="CHEBI:57288"/>
        <dbReference type="ChEBI" id="CHEBI:62619"/>
        <dbReference type="ChEBI" id="CHEBI:62620"/>
    </reaction>
    <physiologicalReaction direction="right-to-left" evidence="14">
        <dbReference type="Rhea" id="RHEA:31205"/>
    </physiologicalReaction>
</comment>
<dbReference type="InterPro" id="IPR020610">
    <property type="entry name" value="Thiolase_AS"/>
</dbReference>
<dbReference type="InterPro" id="IPR050215">
    <property type="entry name" value="Thiolase-like_sf_Thiolase"/>
</dbReference>
<dbReference type="CDD" id="cd00751">
    <property type="entry name" value="thiolase"/>
    <property type="match status" value="1"/>
</dbReference>
<evidence type="ECO:0000256" key="13">
    <source>
        <dbReference type="ARBA" id="ARBA00047485"/>
    </source>
</evidence>
<sequence>MSESVGRTSAMHRLQVVLGHLAGRPESSSALQAAPCSASFPQASASDVVVVHGRRTPIGRAGRGGFKDTTPDELLSAVLTAVLQDVKLKPECLGDISVGNVLEPGAGAVMARIAQFLSGIPETVPLSAVNRQCSSGLQAVANIAGGIRNGSYDIGMACGITSENVAERFGISRQKQDAFALASQQKAASAQSKGCFRAEIVPVTTTVLDDKGDRKTITVSQDEGVRPSTTMEGLAKLKPAFKDGGSTTAGLTVNDIDIFEINEAFASQALYCVEKLGIPAEKVNPLGGAIALGHPLGCTGARQVVTLLNELKRRGRRAYGVVSMCIGTGMGAAAVFEYPGN</sequence>
<reference evidence="20" key="1">
    <citation type="submission" date="2024-01" db="EMBL/GenBank/DDBJ databases">
        <title>GRCr8: a new rat reference genome assembly contstructed from accurate long reads and long range scaffolding.</title>
        <authorList>
            <person name="Doris P.A."/>
            <person name="Kalbfleisch T."/>
            <person name="Li K."/>
            <person name="Howe K."/>
            <person name="Wood J."/>
        </authorList>
    </citation>
    <scope>NUCLEOTIDE SEQUENCE [LARGE SCALE GENOMIC DNA]</scope>
    <source>
        <strain evidence="20">Brown Norway</strain>
    </source>
</reference>
<feature type="domain" description="Thiolase N-terminal" evidence="18">
    <location>
        <begin position="48"/>
        <end position="159"/>
    </location>
</feature>
<keyword evidence="8" id="KW-0443">Lipid metabolism</keyword>
<dbReference type="Pfam" id="PF02803">
    <property type="entry name" value="Thiolase_C"/>
    <property type="match status" value="1"/>
</dbReference>
<keyword evidence="4 17" id="KW-0808">Transferase</keyword>